<evidence type="ECO:0000256" key="10">
    <source>
        <dbReference type="ARBA" id="ARBA00022970"/>
    </source>
</evidence>
<dbReference type="GO" id="GO:0051301">
    <property type="term" value="P:cell division"/>
    <property type="evidence" value="ECO:0007669"/>
    <property type="project" value="UniProtKB-KW"/>
</dbReference>
<keyword evidence="14" id="KW-1185">Reference proteome</keyword>
<protein>
    <recommendedName>
        <fullName evidence="4">Cell division ATP-binding protein FtsE</fullName>
    </recommendedName>
</protein>
<feature type="domain" description="ABC transporter" evidence="12">
    <location>
        <begin position="2"/>
        <end position="238"/>
    </location>
</feature>
<dbReference type="FunFam" id="3.40.50.300:FF:000056">
    <property type="entry name" value="Cell division ATP-binding protein FtsE"/>
    <property type="match status" value="1"/>
</dbReference>
<dbReference type="OrthoDB" id="4075047at2"/>
<dbReference type="Proteomes" id="UP000477739">
    <property type="component" value="Unassembled WGS sequence"/>
</dbReference>
<dbReference type="InterPro" id="IPR050086">
    <property type="entry name" value="MetN_ABC_transporter-like"/>
</dbReference>
<accession>A0A6L6IFV9</accession>
<evidence type="ECO:0000256" key="3">
    <source>
        <dbReference type="ARBA" id="ARBA00005417"/>
    </source>
</evidence>
<dbReference type="InterPro" id="IPR017871">
    <property type="entry name" value="ABC_transporter-like_CS"/>
</dbReference>
<evidence type="ECO:0000256" key="4">
    <source>
        <dbReference type="ARBA" id="ARBA00020019"/>
    </source>
</evidence>
<dbReference type="InterPro" id="IPR003593">
    <property type="entry name" value="AAA+_ATPase"/>
</dbReference>
<evidence type="ECO:0000256" key="6">
    <source>
        <dbReference type="ARBA" id="ARBA00022475"/>
    </source>
</evidence>
<name>A0A6L6IFV9_9ENTR</name>
<gene>
    <name evidence="13" type="ORF">GJV78_05470</name>
</gene>
<dbReference type="GO" id="GO:0006865">
    <property type="term" value="P:amino acid transport"/>
    <property type="evidence" value="ECO:0007669"/>
    <property type="project" value="UniProtKB-KW"/>
</dbReference>
<keyword evidence="9" id="KW-1278">Translocase</keyword>
<evidence type="ECO:0000256" key="8">
    <source>
        <dbReference type="ARBA" id="ARBA00022840"/>
    </source>
</evidence>
<dbReference type="AlphaFoldDB" id="A0A6L6IFV9"/>
<dbReference type="InterPro" id="IPR003439">
    <property type="entry name" value="ABC_transporter-like_ATP-bd"/>
</dbReference>
<dbReference type="SMART" id="SM00382">
    <property type="entry name" value="AAA"/>
    <property type="match status" value="1"/>
</dbReference>
<dbReference type="PROSITE" id="PS00211">
    <property type="entry name" value="ABC_TRANSPORTER_1"/>
    <property type="match status" value="1"/>
</dbReference>
<dbReference type="EMBL" id="WMJZ01000005">
    <property type="protein sequence ID" value="MTH45722.1"/>
    <property type="molecule type" value="Genomic_DNA"/>
</dbReference>
<keyword evidence="8 13" id="KW-0067">ATP-binding</keyword>
<dbReference type="Pfam" id="PF00005">
    <property type="entry name" value="ABC_tran"/>
    <property type="match status" value="1"/>
</dbReference>
<keyword evidence="10" id="KW-0029">Amino-acid transport</keyword>
<evidence type="ECO:0000256" key="11">
    <source>
        <dbReference type="ARBA" id="ARBA00023136"/>
    </source>
</evidence>
<evidence type="ECO:0000259" key="12">
    <source>
        <dbReference type="PROSITE" id="PS50893"/>
    </source>
</evidence>
<dbReference type="SUPFAM" id="SSF52540">
    <property type="entry name" value="P-loop containing nucleoside triphosphate hydrolases"/>
    <property type="match status" value="1"/>
</dbReference>
<keyword evidence="6" id="KW-1003">Cell membrane</keyword>
<comment type="caution">
    <text evidence="13">The sequence shown here is derived from an EMBL/GenBank/DDBJ whole genome shotgun (WGS) entry which is preliminary data.</text>
</comment>
<evidence type="ECO:0000256" key="2">
    <source>
        <dbReference type="ARBA" id="ARBA00004417"/>
    </source>
</evidence>
<dbReference type="PROSITE" id="PS50893">
    <property type="entry name" value="ABC_TRANSPORTER_2"/>
    <property type="match status" value="1"/>
</dbReference>
<keyword evidence="11" id="KW-0472">Membrane</keyword>
<dbReference type="PANTHER" id="PTHR43166:SF30">
    <property type="entry name" value="METHIONINE IMPORT ATP-BINDING PROTEIN METN"/>
    <property type="match status" value="1"/>
</dbReference>
<evidence type="ECO:0000256" key="7">
    <source>
        <dbReference type="ARBA" id="ARBA00022741"/>
    </source>
</evidence>
<evidence type="ECO:0000313" key="14">
    <source>
        <dbReference type="Proteomes" id="UP000477739"/>
    </source>
</evidence>
<evidence type="ECO:0000256" key="9">
    <source>
        <dbReference type="ARBA" id="ARBA00022967"/>
    </source>
</evidence>
<comment type="similarity">
    <text evidence="3">Belongs to the ABC transporter superfamily.</text>
</comment>
<evidence type="ECO:0000256" key="1">
    <source>
        <dbReference type="ARBA" id="ARBA00002579"/>
    </source>
</evidence>
<dbReference type="RefSeq" id="WP_155107374.1">
    <property type="nucleotide sequence ID" value="NZ_WMJZ01000005.1"/>
</dbReference>
<evidence type="ECO:0000313" key="13">
    <source>
        <dbReference type="EMBL" id="MTH45722.1"/>
    </source>
</evidence>
<comment type="subcellular location">
    <subcellularLocation>
        <location evidence="2">Cell inner membrane</location>
        <topology evidence="2">Peripheral membrane protein</topology>
    </subcellularLocation>
</comment>
<dbReference type="PANTHER" id="PTHR43166">
    <property type="entry name" value="AMINO ACID IMPORT ATP-BINDING PROTEIN"/>
    <property type="match status" value="1"/>
</dbReference>
<proteinExistence type="inferred from homology"/>
<dbReference type="GO" id="GO:0005886">
    <property type="term" value="C:plasma membrane"/>
    <property type="evidence" value="ECO:0007669"/>
    <property type="project" value="UniProtKB-SubCell"/>
</dbReference>
<comment type="function">
    <text evidence="1">Part of the ABC transporter FtsEX involved in cellular division. Important for assembly or stability of the septal ring.</text>
</comment>
<organism evidence="13 14">
    <name type="scientific">Intestinirhabdus alba</name>
    <dbReference type="NCBI Taxonomy" id="2899544"/>
    <lineage>
        <taxon>Bacteria</taxon>
        <taxon>Pseudomonadati</taxon>
        <taxon>Pseudomonadota</taxon>
        <taxon>Gammaproteobacteria</taxon>
        <taxon>Enterobacterales</taxon>
        <taxon>Enterobacteriaceae</taxon>
        <taxon>Intestinirhabdus</taxon>
    </lineage>
</organism>
<sequence length="322" mass="35484">MISIRSLSKSYSGTTILDNINLDIIPGEIHGLLGASGAGKSTLLRCINGLEQFSPSGRVRVDNIELQNLSSASLRAFRKNTGMIFQDFALLERKTALENVMLPMTCWQKKTKELRLRAMGLLQSVGMEDKADHRPAQLSGGQKQRVAIARALALKPKVLLCDEATSALDPATAKSILDLLKKINQESGITIVMVTHQMDVVKYICDRISVIERGRLIRTDTIKNILTSQPALLPSLAENLPIDLQQEEIGLAITLADIAQSTDLLLSLSTITQNKIRVVFTRSDRCKTGTVAQYVIAVNQPDYTSVVRYLNQNKIQFQKLAA</sequence>
<dbReference type="InterPro" id="IPR027417">
    <property type="entry name" value="P-loop_NTPase"/>
</dbReference>
<keyword evidence="5" id="KW-0813">Transport</keyword>
<dbReference type="GO" id="GO:0016887">
    <property type="term" value="F:ATP hydrolysis activity"/>
    <property type="evidence" value="ECO:0007669"/>
    <property type="project" value="InterPro"/>
</dbReference>
<dbReference type="GO" id="GO:0005524">
    <property type="term" value="F:ATP binding"/>
    <property type="evidence" value="ECO:0007669"/>
    <property type="project" value="UniProtKB-KW"/>
</dbReference>
<reference evidence="13 14" key="1">
    <citation type="submission" date="2019-11" db="EMBL/GenBank/DDBJ databases">
        <title>Escherichia alba sp. nov. isolated from the gut of plastic-eating superworms Zophobas atratus.</title>
        <authorList>
            <person name="Yang Y."/>
        </authorList>
    </citation>
    <scope>NUCLEOTIDE SEQUENCE [LARGE SCALE GENOMIC DNA]</scope>
    <source>
        <strain evidence="14">BIT-B35</strain>
    </source>
</reference>
<keyword evidence="7" id="KW-0547">Nucleotide-binding</keyword>
<dbReference type="Gene3D" id="3.40.50.300">
    <property type="entry name" value="P-loop containing nucleotide triphosphate hydrolases"/>
    <property type="match status" value="1"/>
</dbReference>
<evidence type="ECO:0000256" key="5">
    <source>
        <dbReference type="ARBA" id="ARBA00022448"/>
    </source>
</evidence>